<gene>
    <name evidence="10" type="primary">colR</name>
    <name evidence="10" type="ORF">GCM10016272_26660</name>
</gene>
<dbReference type="Gene3D" id="3.40.50.2300">
    <property type="match status" value="1"/>
</dbReference>
<keyword evidence="11" id="KW-1185">Reference proteome</keyword>
<accession>A0ABQ3GWD4</accession>
<dbReference type="SUPFAM" id="SSF52172">
    <property type="entry name" value="CheY-like"/>
    <property type="match status" value="1"/>
</dbReference>
<dbReference type="SMART" id="SM00448">
    <property type="entry name" value="REC"/>
    <property type="match status" value="1"/>
</dbReference>
<dbReference type="InterPro" id="IPR001789">
    <property type="entry name" value="Sig_transdc_resp-reg_receiver"/>
</dbReference>
<dbReference type="SMART" id="SM00862">
    <property type="entry name" value="Trans_reg_C"/>
    <property type="match status" value="1"/>
</dbReference>
<dbReference type="Proteomes" id="UP000610203">
    <property type="component" value="Unassembled WGS sequence"/>
</dbReference>
<dbReference type="Pfam" id="PF00486">
    <property type="entry name" value="Trans_reg_C"/>
    <property type="match status" value="1"/>
</dbReference>
<dbReference type="PANTHER" id="PTHR48111">
    <property type="entry name" value="REGULATOR OF RPOS"/>
    <property type="match status" value="1"/>
</dbReference>
<organism evidence="10 11">
    <name type="scientific">Psychrobacter glaciei</name>
    <dbReference type="NCBI Taxonomy" id="619771"/>
    <lineage>
        <taxon>Bacteria</taxon>
        <taxon>Pseudomonadati</taxon>
        <taxon>Pseudomonadota</taxon>
        <taxon>Gammaproteobacteria</taxon>
        <taxon>Moraxellales</taxon>
        <taxon>Moraxellaceae</taxon>
        <taxon>Psychrobacter</taxon>
    </lineage>
</organism>
<feature type="domain" description="Response regulatory" evidence="8">
    <location>
        <begin position="3"/>
        <end position="118"/>
    </location>
</feature>
<dbReference type="PROSITE" id="PS51755">
    <property type="entry name" value="OMPR_PHOB"/>
    <property type="match status" value="1"/>
</dbReference>
<reference evidence="11" key="1">
    <citation type="journal article" date="2019" name="Int. J. Syst. Evol. Microbiol.">
        <title>The Global Catalogue of Microorganisms (GCM) 10K type strain sequencing project: providing services to taxonomists for standard genome sequencing and annotation.</title>
        <authorList>
            <consortium name="The Broad Institute Genomics Platform"/>
            <consortium name="The Broad Institute Genome Sequencing Center for Infectious Disease"/>
            <person name="Wu L."/>
            <person name="Ma J."/>
        </authorList>
    </citation>
    <scope>NUCLEOTIDE SEQUENCE [LARGE SCALE GENOMIC DNA]</scope>
    <source>
        <strain evidence="11">KCTC 42280</strain>
    </source>
</reference>
<feature type="domain" description="OmpR/PhoB-type" evidence="9">
    <location>
        <begin position="127"/>
        <end position="224"/>
    </location>
</feature>
<dbReference type="InterPro" id="IPR001867">
    <property type="entry name" value="OmpR/PhoB-type_DNA-bd"/>
</dbReference>
<evidence type="ECO:0000256" key="5">
    <source>
        <dbReference type="ARBA" id="ARBA00023163"/>
    </source>
</evidence>
<dbReference type="InterPro" id="IPR036388">
    <property type="entry name" value="WH-like_DNA-bd_sf"/>
</dbReference>
<dbReference type="InterPro" id="IPR039420">
    <property type="entry name" value="WalR-like"/>
</dbReference>
<evidence type="ECO:0000313" key="10">
    <source>
        <dbReference type="EMBL" id="GHD37938.1"/>
    </source>
</evidence>
<keyword evidence="5" id="KW-0804">Transcription</keyword>
<dbReference type="PROSITE" id="PS50110">
    <property type="entry name" value="RESPONSE_REGULATORY"/>
    <property type="match status" value="1"/>
</dbReference>
<dbReference type="InterPro" id="IPR016032">
    <property type="entry name" value="Sig_transdc_resp-reg_C-effctor"/>
</dbReference>
<evidence type="ECO:0000256" key="6">
    <source>
        <dbReference type="PROSITE-ProRule" id="PRU00169"/>
    </source>
</evidence>
<evidence type="ECO:0000256" key="7">
    <source>
        <dbReference type="PROSITE-ProRule" id="PRU01091"/>
    </source>
</evidence>
<feature type="modified residue" description="4-aspartylphosphate" evidence="6">
    <location>
        <position position="52"/>
    </location>
</feature>
<dbReference type="GO" id="GO:0003677">
    <property type="term" value="F:DNA binding"/>
    <property type="evidence" value="ECO:0007669"/>
    <property type="project" value="UniProtKB-KW"/>
</dbReference>
<dbReference type="InterPro" id="IPR011006">
    <property type="entry name" value="CheY-like_superfamily"/>
</dbReference>
<dbReference type="RefSeq" id="WP_189586900.1">
    <property type="nucleotide sequence ID" value="NZ_BMZR01000009.1"/>
</dbReference>
<dbReference type="Pfam" id="PF00072">
    <property type="entry name" value="Response_reg"/>
    <property type="match status" value="1"/>
</dbReference>
<keyword evidence="4 7" id="KW-0238">DNA-binding</keyword>
<comment type="caution">
    <text evidence="10">The sequence shown here is derived from an EMBL/GenBank/DDBJ whole genome shotgun (WGS) entry which is preliminary data.</text>
</comment>
<keyword evidence="3" id="KW-0805">Transcription regulation</keyword>
<evidence type="ECO:0000256" key="2">
    <source>
        <dbReference type="ARBA" id="ARBA00023012"/>
    </source>
</evidence>
<evidence type="ECO:0000256" key="4">
    <source>
        <dbReference type="ARBA" id="ARBA00023125"/>
    </source>
</evidence>
<keyword evidence="1 6" id="KW-0597">Phosphoprotein</keyword>
<dbReference type="Gene3D" id="1.10.10.10">
    <property type="entry name" value="Winged helix-like DNA-binding domain superfamily/Winged helix DNA-binding domain"/>
    <property type="match status" value="1"/>
</dbReference>
<feature type="DNA-binding region" description="OmpR/PhoB-type" evidence="7">
    <location>
        <begin position="127"/>
        <end position="224"/>
    </location>
</feature>
<dbReference type="Gene3D" id="6.10.250.690">
    <property type="match status" value="1"/>
</dbReference>
<dbReference type="SUPFAM" id="SSF46894">
    <property type="entry name" value="C-terminal effector domain of the bipartite response regulators"/>
    <property type="match status" value="1"/>
</dbReference>
<protein>
    <submittedName>
        <fullName evidence="10">DNA-binding response regulator</fullName>
    </submittedName>
</protein>
<evidence type="ECO:0000259" key="9">
    <source>
        <dbReference type="PROSITE" id="PS51755"/>
    </source>
</evidence>
<keyword evidence="2" id="KW-0902">Two-component regulatory system</keyword>
<evidence type="ECO:0000256" key="3">
    <source>
        <dbReference type="ARBA" id="ARBA00023015"/>
    </source>
</evidence>
<evidence type="ECO:0000313" key="11">
    <source>
        <dbReference type="Proteomes" id="UP000610203"/>
    </source>
</evidence>
<dbReference type="PANTHER" id="PTHR48111:SF22">
    <property type="entry name" value="REGULATOR OF RPOS"/>
    <property type="match status" value="1"/>
</dbReference>
<evidence type="ECO:0000259" key="8">
    <source>
        <dbReference type="PROSITE" id="PS50110"/>
    </source>
</evidence>
<proteinExistence type="predicted"/>
<dbReference type="CDD" id="cd00383">
    <property type="entry name" value="trans_reg_C"/>
    <property type="match status" value="1"/>
</dbReference>
<sequence length="228" mass="25461">MYKILVVEDNPDIVANIYAFFEPKGFELDNAHNGISGLTLAANNRYDVILLDVMLPGMDGTKLCKKLREDLHNKTPVLMLTARDTVLDKVAGFDSGADDYLVKPFSLVELEARIKALIRRNQDDLFEHSIIIGDLSLNANEHTIARENQPLKLTPTGFKILEALMSASPRVVSKNELEEKVWGEDIPSSDALRTHLHSVRVQVDKPFAKPMIITMPGVGYQIIDPNRA</sequence>
<name>A0ABQ3GWD4_9GAMM</name>
<dbReference type="EMBL" id="BMZR01000009">
    <property type="protein sequence ID" value="GHD37938.1"/>
    <property type="molecule type" value="Genomic_DNA"/>
</dbReference>
<evidence type="ECO:0000256" key="1">
    <source>
        <dbReference type="ARBA" id="ARBA00022553"/>
    </source>
</evidence>